<dbReference type="Proteomes" id="UP000001350">
    <property type="component" value="Chromosome"/>
</dbReference>
<organism evidence="1 2">
    <name type="scientific">Saccharolobus islandicus (strain M.14.25 / Kamchatka #1)</name>
    <name type="common">Sulfolobus islandicus</name>
    <dbReference type="NCBI Taxonomy" id="427317"/>
    <lineage>
        <taxon>Archaea</taxon>
        <taxon>Thermoproteota</taxon>
        <taxon>Thermoprotei</taxon>
        <taxon>Sulfolobales</taxon>
        <taxon>Sulfolobaceae</taxon>
        <taxon>Saccharolobus</taxon>
    </lineage>
</organism>
<dbReference type="KEGG" id="sia:M1425_0930"/>
<dbReference type="AlphaFoldDB" id="C3MX43"/>
<evidence type="ECO:0000313" key="2">
    <source>
        <dbReference type="Proteomes" id="UP000001350"/>
    </source>
</evidence>
<name>C3MX43_SACI4</name>
<evidence type="ECO:0000313" key="1">
    <source>
        <dbReference type="EMBL" id="ACP37723.1"/>
    </source>
</evidence>
<gene>
    <name evidence="1" type="ordered locus">M1425_0930</name>
</gene>
<reference evidence="1 2" key="1">
    <citation type="journal article" date="2009" name="Proc. Natl. Acad. Sci. U.S.A.">
        <title>Biogeography of the Sulfolobus islandicus pan-genome.</title>
        <authorList>
            <person name="Reno M.L."/>
            <person name="Held N.L."/>
            <person name="Fields C.J."/>
            <person name="Burke P.V."/>
            <person name="Whitaker R.J."/>
        </authorList>
    </citation>
    <scope>NUCLEOTIDE SEQUENCE [LARGE SCALE GENOMIC DNA]</scope>
    <source>
        <strain evidence="2">M.14.25 / Kamchatka #1</strain>
    </source>
</reference>
<proteinExistence type="predicted"/>
<dbReference type="EMBL" id="CP001400">
    <property type="protein sequence ID" value="ACP37723.1"/>
    <property type="molecule type" value="Genomic_DNA"/>
</dbReference>
<sequence>MIYDMTSEINQNEVNTLEDAIVKFQLLSQFSARVLAIYVSMITSNSQAANAPTTARQVSSGSGQQPRGGILNRVQRWLSKVVQKILNLVSQGVTQVIAAISNLAKQAGIKSWHITATATPPNISVTLDF</sequence>
<protein>
    <submittedName>
        <fullName evidence="1">Uncharacterized protein</fullName>
    </submittedName>
</protein>
<accession>C3MX43</accession>
<dbReference type="HOGENOM" id="CLU_1943950_0_0_2"/>